<dbReference type="Gene3D" id="3.40.50.410">
    <property type="entry name" value="von Willebrand factor, type A domain"/>
    <property type="match status" value="1"/>
</dbReference>
<protein>
    <recommendedName>
        <fullName evidence="1">RNA-binding protein RO60 vWA domain-containing protein</fullName>
    </recommendedName>
</protein>
<evidence type="ECO:0000313" key="3">
    <source>
        <dbReference type="Proteomes" id="UP001476798"/>
    </source>
</evidence>
<dbReference type="Pfam" id="PF25045">
    <property type="entry name" value="vWA_Ro60"/>
    <property type="match status" value="1"/>
</dbReference>
<organism evidence="2 3">
    <name type="scientific">Goodea atripinnis</name>
    <dbReference type="NCBI Taxonomy" id="208336"/>
    <lineage>
        <taxon>Eukaryota</taxon>
        <taxon>Metazoa</taxon>
        <taxon>Chordata</taxon>
        <taxon>Craniata</taxon>
        <taxon>Vertebrata</taxon>
        <taxon>Euteleostomi</taxon>
        <taxon>Actinopterygii</taxon>
        <taxon>Neopterygii</taxon>
        <taxon>Teleostei</taxon>
        <taxon>Neoteleostei</taxon>
        <taxon>Acanthomorphata</taxon>
        <taxon>Ovalentaria</taxon>
        <taxon>Atherinomorphae</taxon>
        <taxon>Cyprinodontiformes</taxon>
        <taxon>Goodeidae</taxon>
        <taxon>Goodea</taxon>
    </lineage>
</organism>
<dbReference type="EMBL" id="JAHRIO010070311">
    <property type="protein sequence ID" value="MEQ2181009.1"/>
    <property type="molecule type" value="Genomic_DNA"/>
</dbReference>
<proteinExistence type="predicted"/>
<dbReference type="Proteomes" id="UP001476798">
    <property type="component" value="Unassembled WGS sequence"/>
</dbReference>
<dbReference type="SUPFAM" id="SSF53300">
    <property type="entry name" value="vWA-like"/>
    <property type="match status" value="1"/>
</dbReference>
<feature type="non-terminal residue" evidence="2">
    <location>
        <position position="1"/>
    </location>
</feature>
<keyword evidence="3" id="KW-1185">Reference proteome</keyword>
<comment type="caution">
    <text evidence="2">The sequence shown here is derived from an EMBL/GenBank/DDBJ whole genome shotgun (WGS) entry which is preliminary data.</text>
</comment>
<dbReference type="InterPro" id="IPR056800">
    <property type="entry name" value="vWA_Ro60"/>
</dbReference>
<dbReference type="PANTHER" id="PTHR14202">
    <property type="entry name" value="60 KDA RIBONUCLEOPROTEIN SSA/RO"/>
    <property type="match status" value="1"/>
</dbReference>
<feature type="domain" description="RNA-binding protein RO60 vWA" evidence="1">
    <location>
        <begin position="40"/>
        <end position="84"/>
    </location>
</feature>
<evidence type="ECO:0000313" key="2">
    <source>
        <dbReference type="EMBL" id="MEQ2181009.1"/>
    </source>
</evidence>
<sequence>IFARTEANTHVLAFSEGTVVPCSLSADMTLAEVTAELVKASGADSKLVMCGLTSIGHTIADTEDRGLLSICGFDLGAFNIIRNLALNLI</sequence>
<reference evidence="2 3" key="1">
    <citation type="submission" date="2021-06" db="EMBL/GenBank/DDBJ databases">
        <authorList>
            <person name="Palmer J.M."/>
        </authorList>
    </citation>
    <scope>NUCLEOTIDE SEQUENCE [LARGE SCALE GENOMIC DNA]</scope>
    <source>
        <strain evidence="2 3">GA_2019</strain>
        <tissue evidence="2">Muscle</tissue>
    </source>
</reference>
<gene>
    <name evidence="2" type="ORF">GOODEAATRI_007019</name>
</gene>
<accession>A0ABV0PC13</accession>
<dbReference type="PANTHER" id="PTHR14202:SF0">
    <property type="entry name" value="RNA-BINDING PROTEIN RO60"/>
    <property type="match status" value="1"/>
</dbReference>
<evidence type="ECO:0000259" key="1">
    <source>
        <dbReference type="Pfam" id="PF25045"/>
    </source>
</evidence>
<dbReference type="InterPro" id="IPR040322">
    <property type="entry name" value="TROVE2"/>
</dbReference>
<name>A0ABV0PC13_9TELE</name>
<dbReference type="InterPro" id="IPR036465">
    <property type="entry name" value="vWFA_dom_sf"/>
</dbReference>